<evidence type="ECO:0000256" key="1">
    <source>
        <dbReference type="SAM" id="MobiDB-lite"/>
    </source>
</evidence>
<protein>
    <submittedName>
        <fullName evidence="4">Membrane-associated guanylate kinase, WW and PDZ domain-containing protein 1-like</fullName>
    </submittedName>
</protein>
<dbReference type="SUPFAM" id="SSF50156">
    <property type="entry name" value="PDZ domain-like"/>
    <property type="match status" value="2"/>
</dbReference>
<dbReference type="InterPro" id="IPR001478">
    <property type="entry name" value="PDZ"/>
</dbReference>
<dbReference type="Proteomes" id="UP000504606">
    <property type="component" value="Unplaced"/>
</dbReference>
<dbReference type="Gene3D" id="2.30.42.10">
    <property type="match status" value="2"/>
</dbReference>
<evidence type="ECO:0000313" key="4">
    <source>
        <dbReference type="RefSeq" id="XP_052129222.1"/>
    </source>
</evidence>
<evidence type="ECO:0000259" key="2">
    <source>
        <dbReference type="PROSITE" id="PS50106"/>
    </source>
</evidence>
<feature type="compositionally biased region" description="Low complexity" evidence="1">
    <location>
        <begin position="684"/>
        <end position="697"/>
    </location>
</feature>
<feature type="compositionally biased region" description="Low complexity" evidence="1">
    <location>
        <begin position="373"/>
        <end position="389"/>
    </location>
</feature>
<dbReference type="RefSeq" id="XP_052129222.1">
    <property type="nucleotide sequence ID" value="XM_052273262.1"/>
</dbReference>
<dbReference type="GeneID" id="113211948"/>
<feature type="compositionally biased region" description="Gly residues" evidence="1">
    <location>
        <begin position="725"/>
        <end position="739"/>
    </location>
</feature>
<dbReference type="Pfam" id="PF00595">
    <property type="entry name" value="PDZ"/>
    <property type="match status" value="2"/>
</dbReference>
<feature type="compositionally biased region" description="Basic and acidic residues" evidence="1">
    <location>
        <begin position="250"/>
        <end position="262"/>
    </location>
</feature>
<feature type="compositionally biased region" description="Basic residues" evidence="1">
    <location>
        <begin position="710"/>
        <end position="724"/>
    </location>
</feature>
<feature type="domain" description="PDZ" evidence="2">
    <location>
        <begin position="747"/>
        <end position="820"/>
    </location>
</feature>
<dbReference type="PANTHER" id="PTHR19964:SF95">
    <property type="entry name" value="ARC, ISOFORM A"/>
    <property type="match status" value="1"/>
</dbReference>
<feature type="region of interest" description="Disordered" evidence="1">
    <location>
        <begin position="536"/>
        <end position="742"/>
    </location>
</feature>
<keyword evidence="3" id="KW-1185">Reference proteome</keyword>
<sequence>MAPGRFRRRLSDDHSDAGDPQAGSAAPAEPSSGMGTAPRSWLGDGTGSTRGRLPWLSPRERRHPLRDVRLSCFRSYLPGSIGASADGDVTCGESAAASPRTPRTPRLHMPGTPRADKEDRAGSRGLSLSVRRSPGRARGSKSSENVYFVSPPRPQPGHDAAADQQQQPLQQQAPQQPTPKASGGHNLSARLRALSARCMALVHSNKASITSAKRPSSSRPCKQRSFSSGALPGLHDFQRRQLNPLYRDEPEVHDDQRSHDDEVTPLSPSPSNGALDGEEDCDSGILVSDAASTPLSSLPGSGVGGGAGGPGGRGSLPWGGGQGALSAATAAARALRSASLDRELLGGSPLLDHDEDPDDLVTVSSHARRSRASTKSSSSSSEISEIFSRFQRRRVASTVSPASPRVTSSSSRPPSPPLLPAPPQRGGASPGAGRGTPGAPSGRRREFHLVRLTRAAPTEELGIFIAKSDAPDRGAQGYVVAHVVPGGLAHRDGQLRLGDELVVVNGRQLRGLSMAAARQRLRAGPTQVDIVIAREPGPCRCGTADGAEGRDSGLDTSGSGDSMTDSGPCCSCKAVDQTPSPSRRTLPESSVDYENVVLRPRDRTPASATSLAETTSSSSSSPKSDQHQQPSSTPSSATFGGSGALAPGPGASGSPGPSPSQSLSTSPVPGRQQLFQKHAKSARRSLALASRSSSPPLENHLEPPGETQHHSLKRRARRQARGAHGHGLLGGGEGGGGCGAPPSTEFRVELRKGPGCGALGFTVVGGADSPRGALPIFVRSVLEGGQAAHDGRLQPGDELLLLNGQPLRGSTHAEAVAMFRAVRAGPVVLTVCRRTTKKAQSCSDLVVGAQSTQREGDS</sequence>
<dbReference type="PROSITE" id="PS50106">
    <property type="entry name" value="PDZ"/>
    <property type="match status" value="2"/>
</dbReference>
<feature type="region of interest" description="Disordered" evidence="1">
    <location>
        <begin position="205"/>
        <end position="236"/>
    </location>
</feature>
<feature type="region of interest" description="Disordered" evidence="1">
    <location>
        <begin position="83"/>
        <end position="185"/>
    </location>
</feature>
<name>A0A9C6XSC0_FRAOC</name>
<accession>A0A9C6XSC0</accession>
<feature type="compositionally biased region" description="Low complexity" evidence="1">
    <location>
        <begin position="554"/>
        <end position="567"/>
    </location>
</feature>
<evidence type="ECO:0000313" key="3">
    <source>
        <dbReference type="Proteomes" id="UP000504606"/>
    </source>
</evidence>
<feature type="domain" description="PDZ" evidence="2">
    <location>
        <begin position="449"/>
        <end position="536"/>
    </location>
</feature>
<feature type="region of interest" description="Disordered" evidence="1">
    <location>
        <begin position="1"/>
        <end position="57"/>
    </location>
</feature>
<dbReference type="AlphaFoldDB" id="A0A9C6XSC0"/>
<feature type="compositionally biased region" description="Gly residues" evidence="1">
    <location>
        <begin position="301"/>
        <end position="323"/>
    </location>
</feature>
<feature type="compositionally biased region" description="Low complexity" evidence="1">
    <location>
        <begin position="157"/>
        <end position="181"/>
    </location>
</feature>
<feature type="compositionally biased region" description="Low complexity" evidence="1">
    <location>
        <begin position="605"/>
        <end position="632"/>
    </location>
</feature>
<gene>
    <name evidence="4" type="primary">LOC113211948</name>
</gene>
<feature type="region of interest" description="Disordered" evidence="1">
    <location>
        <begin position="250"/>
        <end position="326"/>
    </location>
</feature>
<feature type="compositionally biased region" description="Low complexity" evidence="1">
    <location>
        <begin position="397"/>
        <end position="412"/>
    </location>
</feature>
<dbReference type="InterPro" id="IPR051342">
    <property type="entry name" value="PDZ_scaffold"/>
</dbReference>
<feature type="compositionally biased region" description="Low complexity" evidence="1">
    <location>
        <begin position="123"/>
        <end position="132"/>
    </location>
</feature>
<reference evidence="4" key="1">
    <citation type="submission" date="2025-08" db="UniProtKB">
        <authorList>
            <consortium name="RefSeq"/>
        </authorList>
    </citation>
    <scope>IDENTIFICATION</scope>
    <source>
        <tissue evidence="4">Whole organism</tissue>
    </source>
</reference>
<feature type="compositionally biased region" description="Low complexity" evidence="1">
    <location>
        <begin position="644"/>
        <end position="669"/>
    </location>
</feature>
<dbReference type="PANTHER" id="PTHR19964">
    <property type="entry name" value="MULTIPLE PDZ DOMAIN PROTEIN"/>
    <property type="match status" value="1"/>
</dbReference>
<organism evidence="3 4">
    <name type="scientific">Frankliniella occidentalis</name>
    <name type="common">Western flower thrips</name>
    <name type="synonym">Euthrips occidentalis</name>
    <dbReference type="NCBI Taxonomy" id="133901"/>
    <lineage>
        <taxon>Eukaryota</taxon>
        <taxon>Metazoa</taxon>
        <taxon>Ecdysozoa</taxon>
        <taxon>Arthropoda</taxon>
        <taxon>Hexapoda</taxon>
        <taxon>Insecta</taxon>
        <taxon>Pterygota</taxon>
        <taxon>Neoptera</taxon>
        <taxon>Paraneoptera</taxon>
        <taxon>Thysanoptera</taxon>
        <taxon>Terebrantia</taxon>
        <taxon>Thripoidea</taxon>
        <taxon>Thripidae</taxon>
        <taxon>Frankliniella</taxon>
    </lineage>
</organism>
<dbReference type="OrthoDB" id="6022711at2759"/>
<feature type="compositionally biased region" description="Polar residues" evidence="1">
    <location>
        <begin position="205"/>
        <end position="228"/>
    </location>
</feature>
<feature type="compositionally biased region" description="Low complexity" evidence="1">
    <location>
        <begin position="20"/>
        <end position="35"/>
    </location>
</feature>
<feature type="compositionally biased region" description="Pro residues" evidence="1">
    <location>
        <begin position="413"/>
        <end position="423"/>
    </location>
</feature>
<feature type="region of interest" description="Disordered" evidence="1">
    <location>
        <begin position="347"/>
        <end position="446"/>
    </location>
</feature>
<feature type="compositionally biased region" description="Basic and acidic residues" evidence="1">
    <location>
        <begin position="699"/>
        <end position="709"/>
    </location>
</feature>
<proteinExistence type="predicted"/>
<dbReference type="SMART" id="SM00228">
    <property type="entry name" value="PDZ"/>
    <property type="match status" value="2"/>
</dbReference>
<dbReference type="KEGG" id="foc:113211948"/>
<dbReference type="InterPro" id="IPR036034">
    <property type="entry name" value="PDZ_sf"/>
</dbReference>